<feature type="non-terminal residue" evidence="2">
    <location>
        <position position="286"/>
    </location>
</feature>
<dbReference type="AlphaFoldDB" id="K0TER8"/>
<evidence type="ECO:0000313" key="3">
    <source>
        <dbReference type="Proteomes" id="UP000266841"/>
    </source>
</evidence>
<organism evidence="2 3">
    <name type="scientific">Thalassiosira oceanica</name>
    <name type="common">Marine diatom</name>
    <dbReference type="NCBI Taxonomy" id="159749"/>
    <lineage>
        <taxon>Eukaryota</taxon>
        <taxon>Sar</taxon>
        <taxon>Stramenopiles</taxon>
        <taxon>Ochrophyta</taxon>
        <taxon>Bacillariophyta</taxon>
        <taxon>Coscinodiscophyceae</taxon>
        <taxon>Thalassiosirophycidae</taxon>
        <taxon>Thalassiosirales</taxon>
        <taxon>Thalassiosiraceae</taxon>
        <taxon>Thalassiosira</taxon>
    </lineage>
</organism>
<protein>
    <submittedName>
        <fullName evidence="2">Uncharacterized protein</fullName>
    </submittedName>
</protein>
<proteinExistence type="predicted"/>
<feature type="compositionally biased region" description="Low complexity" evidence="1">
    <location>
        <begin position="82"/>
        <end position="91"/>
    </location>
</feature>
<dbReference type="EMBL" id="AGNL01002840">
    <property type="protein sequence ID" value="EJK75599.1"/>
    <property type="molecule type" value="Genomic_DNA"/>
</dbReference>
<comment type="caution">
    <text evidence="2">The sequence shown here is derived from an EMBL/GenBank/DDBJ whole genome shotgun (WGS) entry which is preliminary data.</text>
</comment>
<reference evidence="2 3" key="1">
    <citation type="journal article" date="2012" name="Genome Biol.">
        <title>Genome and low-iron response of an oceanic diatom adapted to chronic iron limitation.</title>
        <authorList>
            <person name="Lommer M."/>
            <person name="Specht M."/>
            <person name="Roy A.S."/>
            <person name="Kraemer L."/>
            <person name="Andreson R."/>
            <person name="Gutowska M.A."/>
            <person name="Wolf J."/>
            <person name="Bergner S.V."/>
            <person name="Schilhabel M.B."/>
            <person name="Klostermeier U.C."/>
            <person name="Beiko R.G."/>
            <person name="Rosenstiel P."/>
            <person name="Hippler M."/>
            <person name="Laroche J."/>
        </authorList>
    </citation>
    <scope>NUCLEOTIDE SEQUENCE [LARGE SCALE GENOMIC DNA]</scope>
    <source>
        <strain evidence="2 3">CCMP1005</strain>
    </source>
</reference>
<gene>
    <name evidence="2" type="ORF">THAOC_02672</name>
</gene>
<feature type="compositionally biased region" description="Acidic residues" evidence="1">
    <location>
        <begin position="120"/>
        <end position="132"/>
    </location>
</feature>
<feature type="region of interest" description="Disordered" evidence="1">
    <location>
        <begin position="247"/>
        <end position="267"/>
    </location>
</feature>
<feature type="region of interest" description="Disordered" evidence="1">
    <location>
        <begin position="20"/>
        <end position="234"/>
    </location>
</feature>
<sequence>MKSSPLLRHYVLRTACACVRNDNPLPGLPGGRGAKVEAKRRQRRSITPTPTRGYPIESGYPYPPETMPTRSQSNKANKKADAAAADVAEAESPIKEEEEPPTPAKNSADEKPPAPAAKDADDDVKEEEEEGEKSEKPAVSFRRIPRKRSQPPAEKDASASVEKPTISPAAKDAEEEKRELAKEGGEVIDDPVEPTDVPTSVPSGLIVKAYTGPAASGSGAADYYASRDAGTDKPSKAHILSLSLESLPKSSVGDGGKPPAPGILLGPAKAPWMELDRVGPHLLGEK</sequence>
<evidence type="ECO:0000313" key="2">
    <source>
        <dbReference type="EMBL" id="EJK75599.1"/>
    </source>
</evidence>
<accession>K0TER8</accession>
<feature type="compositionally biased region" description="Low complexity" evidence="1">
    <location>
        <begin position="209"/>
        <end position="226"/>
    </location>
</feature>
<dbReference type="Proteomes" id="UP000266841">
    <property type="component" value="Unassembled WGS sequence"/>
</dbReference>
<name>K0TER8_THAOC</name>
<evidence type="ECO:0000256" key="1">
    <source>
        <dbReference type="SAM" id="MobiDB-lite"/>
    </source>
</evidence>
<feature type="compositionally biased region" description="Basic and acidic residues" evidence="1">
    <location>
        <begin position="171"/>
        <end position="185"/>
    </location>
</feature>
<keyword evidence="3" id="KW-1185">Reference proteome</keyword>